<sequence>MNTGIYICIFICYVMAVRTEKEWQKYIIKKIKKKKEGVIEMNEIIKNFIGKECLIYTFRAQVSGVIESLENNWISIKTGNSSEIINIDYISRIREYPKNKKGKKKSFIID</sequence>
<accession>A0A7X0SCH6</accession>
<dbReference type="Proteomes" id="UP000585258">
    <property type="component" value="Unassembled WGS sequence"/>
</dbReference>
<evidence type="ECO:0000313" key="1">
    <source>
        <dbReference type="EMBL" id="MBB6715024.1"/>
    </source>
</evidence>
<gene>
    <name evidence="1" type="ORF">H7E68_09820</name>
</gene>
<organism evidence="1 2">
    <name type="scientific">Clostridium gasigenes</name>
    <dbReference type="NCBI Taxonomy" id="94869"/>
    <lineage>
        <taxon>Bacteria</taxon>
        <taxon>Bacillati</taxon>
        <taxon>Bacillota</taxon>
        <taxon>Clostridia</taxon>
        <taxon>Eubacteriales</taxon>
        <taxon>Clostridiaceae</taxon>
        <taxon>Clostridium</taxon>
    </lineage>
</organism>
<dbReference type="RefSeq" id="WP_185164466.1">
    <property type="nucleotide sequence ID" value="NZ_JACKWV010000042.1"/>
</dbReference>
<name>A0A7X0SCH6_9CLOT</name>
<dbReference type="EMBL" id="JACKWY010000005">
    <property type="protein sequence ID" value="MBB6715024.1"/>
    <property type="molecule type" value="Genomic_DNA"/>
</dbReference>
<dbReference type="AlphaFoldDB" id="A0A7X0SCH6"/>
<reference evidence="1 2" key="1">
    <citation type="submission" date="2020-08" db="EMBL/GenBank/DDBJ databases">
        <title>Clostridia isolated from Swiss meat.</title>
        <authorList>
            <person name="Wambui J."/>
            <person name="Stevens M.J.A."/>
            <person name="Stephan R."/>
        </authorList>
    </citation>
    <scope>NUCLEOTIDE SEQUENCE [LARGE SCALE GENOMIC DNA]</scope>
    <source>
        <strain evidence="1 2">CM001</strain>
    </source>
</reference>
<protein>
    <recommendedName>
        <fullName evidence="3">DUF2642 domain-containing protein</fullName>
    </recommendedName>
</protein>
<evidence type="ECO:0000313" key="2">
    <source>
        <dbReference type="Proteomes" id="UP000585258"/>
    </source>
</evidence>
<comment type="caution">
    <text evidence="1">The sequence shown here is derived from an EMBL/GenBank/DDBJ whole genome shotgun (WGS) entry which is preliminary data.</text>
</comment>
<evidence type="ECO:0008006" key="3">
    <source>
        <dbReference type="Google" id="ProtNLM"/>
    </source>
</evidence>
<proteinExistence type="predicted"/>